<dbReference type="PATRIC" id="fig|1229276.3.peg.1480"/>
<dbReference type="Pfam" id="PF01458">
    <property type="entry name" value="SUFBD_core"/>
    <property type="match status" value="1"/>
</dbReference>
<evidence type="ECO:0000256" key="1">
    <source>
        <dbReference type="ARBA" id="ARBA00043967"/>
    </source>
</evidence>
<comment type="similarity">
    <text evidence="1">Belongs to the iron-sulfur cluster assembly SufBD family.</text>
</comment>
<evidence type="ECO:0000313" key="5">
    <source>
        <dbReference type="Proteomes" id="UP000031802"/>
    </source>
</evidence>
<gene>
    <name evidence="4" type="ORF">DI53_1433</name>
</gene>
<dbReference type="InterPro" id="IPR000825">
    <property type="entry name" value="SUF_FeS_clus_asmbl_SufBD_core"/>
</dbReference>
<feature type="domain" description="SUF system FeS cluster assembly SufBD N-terminal" evidence="3">
    <location>
        <begin position="22"/>
        <end position="182"/>
    </location>
</feature>
<dbReference type="PANTHER" id="PTHR43575:SF1">
    <property type="entry name" value="PROTEIN ABCI7, CHLOROPLASTIC"/>
    <property type="match status" value="1"/>
</dbReference>
<name>A0A0B8T833_9SPHI</name>
<proteinExistence type="inferred from homology"/>
<dbReference type="AlphaFoldDB" id="A0A0B8T833"/>
<protein>
    <submittedName>
        <fullName evidence="4">FeS assembly protein SufD</fullName>
    </submittedName>
</protein>
<dbReference type="SUPFAM" id="SSF101960">
    <property type="entry name" value="Stabilizer of iron transporter SufD"/>
    <property type="match status" value="1"/>
</dbReference>
<dbReference type="InterPro" id="IPR055346">
    <property type="entry name" value="Fe-S_cluster_assembly_SufBD"/>
</dbReference>
<dbReference type="InterPro" id="IPR045595">
    <property type="entry name" value="SufBD_N"/>
</dbReference>
<dbReference type="OrthoDB" id="9768262at2"/>
<dbReference type="STRING" id="1229276.DI53_1433"/>
<evidence type="ECO:0000259" key="2">
    <source>
        <dbReference type="Pfam" id="PF01458"/>
    </source>
</evidence>
<accession>A0A0B8T833</accession>
<feature type="domain" description="SUF system FeS cluster assembly SufBD core" evidence="2">
    <location>
        <begin position="190"/>
        <end position="420"/>
    </location>
</feature>
<comment type="caution">
    <text evidence="4">The sequence shown here is derived from an EMBL/GenBank/DDBJ whole genome shotgun (WGS) entry which is preliminary data.</text>
</comment>
<sequence>MDNFSSGLIKNSMSTLVADSLYPQLVSSFQEIANAQEPAELVSLRQVAFDRFQKEGFPTVKNEEWKYTNLHSLISTAYVLDTEAEIPNDINISKAVIPELEAYRIVLVNGQFSPALSTLDEETGLVVKTIADAHGEVNFQKHYAQHADKSDNIFVQLSTALQHAGLYISVSKNKVVAKPVHIIHVAAGDTDFFSQTRNLIVLEENAEIEVVESFITNNGAAKNLNTKVTEIVLQENAKMQHYYLQVSESSSNYIHHTEVYQEQHSLYNNYNCNLPGASFIRHNINVRLDAENVESHLYGVNLTSGKQFVDNHTIVDHMKPHCESYEWYKNIPQDESTAVFNGKIFVREDAQKTNAFQQNNNMLIGDKSTVYTKPQLEIFADDVKCSHGCTMGQFDDEALFYLRARGIGEESARILLVHAFAFDVTSRFSNPTVRSYVENLVAAGLEAKAS</sequence>
<keyword evidence="5" id="KW-1185">Reference proteome</keyword>
<dbReference type="eggNOG" id="COG0719">
    <property type="taxonomic scope" value="Bacteria"/>
</dbReference>
<dbReference type="GO" id="GO:0016226">
    <property type="term" value="P:iron-sulfur cluster assembly"/>
    <property type="evidence" value="ECO:0007669"/>
    <property type="project" value="InterPro"/>
</dbReference>
<reference evidence="5" key="1">
    <citation type="submission" date="2014-04" db="EMBL/GenBank/DDBJ databases">
        <title>Whole-Genome optical mapping and complete genome sequence of Sphingobacterium deserti sp. nov., a new spaces isolated from desert in the west of China.</title>
        <authorList>
            <person name="Teng C."/>
            <person name="Zhou Z."/>
            <person name="Li X."/>
            <person name="Chen M."/>
            <person name="Lin M."/>
            <person name="Wang L."/>
            <person name="Su S."/>
            <person name="Zhang C."/>
            <person name="Zhang W."/>
        </authorList>
    </citation>
    <scope>NUCLEOTIDE SEQUENCE [LARGE SCALE GENOMIC DNA]</scope>
    <source>
        <strain evidence="5">ACCC05744</strain>
    </source>
</reference>
<evidence type="ECO:0000313" key="4">
    <source>
        <dbReference type="EMBL" id="KGE14759.1"/>
    </source>
</evidence>
<evidence type="ECO:0000259" key="3">
    <source>
        <dbReference type="Pfam" id="PF19295"/>
    </source>
</evidence>
<organism evidence="4 5">
    <name type="scientific">Sphingobacterium deserti</name>
    <dbReference type="NCBI Taxonomy" id="1229276"/>
    <lineage>
        <taxon>Bacteria</taxon>
        <taxon>Pseudomonadati</taxon>
        <taxon>Bacteroidota</taxon>
        <taxon>Sphingobacteriia</taxon>
        <taxon>Sphingobacteriales</taxon>
        <taxon>Sphingobacteriaceae</taxon>
        <taxon>Sphingobacterium</taxon>
    </lineage>
</organism>
<dbReference type="Pfam" id="PF19295">
    <property type="entry name" value="SufBD_N"/>
    <property type="match status" value="1"/>
</dbReference>
<dbReference type="PANTHER" id="PTHR43575">
    <property type="entry name" value="PROTEIN ABCI7, CHLOROPLASTIC"/>
    <property type="match status" value="1"/>
</dbReference>
<dbReference type="EMBL" id="JJMU01000023">
    <property type="protein sequence ID" value="KGE14759.1"/>
    <property type="molecule type" value="Genomic_DNA"/>
</dbReference>
<dbReference type="InterPro" id="IPR037284">
    <property type="entry name" value="SUF_FeS_clus_asmbl_SufBD_sf"/>
</dbReference>
<dbReference type="Proteomes" id="UP000031802">
    <property type="component" value="Unassembled WGS sequence"/>
</dbReference>
<dbReference type="InterPro" id="IPR011542">
    <property type="entry name" value="SUF_FeS_clus_asmbl_SufD"/>
</dbReference>
<dbReference type="NCBIfam" id="TIGR01981">
    <property type="entry name" value="sufD"/>
    <property type="match status" value="1"/>
</dbReference>
<reference evidence="4 5" key="2">
    <citation type="journal article" date="2015" name="PLoS ONE">
        <title>Whole-Genome Optical Mapping and Finished Genome Sequence of Sphingobacterium deserti sp. nov., a New Species Isolated from the Western Desert of China.</title>
        <authorList>
            <person name="Teng C."/>
            <person name="Zhou Z."/>
            <person name="Molnar I."/>
            <person name="Li X."/>
            <person name="Tang R."/>
            <person name="Chen M."/>
            <person name="Wang L."/>
            <person name="Su S."/>
            <person name="Zhang W."/>
            <person name="Lin M."/>
        </authorList>
    </citation>
    <scope>NUCLEOTIDE SEQUENCE [LARGE SCALE GENOMIC DNA]</scope>
    <source>
        <strain evidence="5">ACCC05744</strain>
    </source>
</reference>